<evidence type="ECO:0000256" key="1">
    <source>
        <dbReference type="SAM" id="SignalP"/>
    </source>
</evidence>
<dbReference type="InterPro" id="IPR032710">
    <property type="entry name" value="NTF2-like_dom_sf"/>
</dbReference>
<dbReference type="Proteomes" id="UP001255246">
    <property type="component" value="Unassembled WGS sequence"/>
</dbReference>
<evidence type="ECO:0000259" key="2">
    <source>
        <dbReference type="Pfam" id="PF12680"/>
    </source>
</evidence>
<evidence type="ECO:0000313" key="3">
    <source>
        <dbReference type="EMBL" id="MDT0607731.1"/>
    </source>
</evidence>
<feature type="domain" description="SnoaL-like" evidence="2">
    <location>
        <begin position="49"/>
        <end position="150"/>
    </location>
</feature>
<proteinExistence type="predicted"/>
<keyword evidence="1" id="KW-0732">Signal</keyword>
<name>A0ABU3AC20_9FLAO</name>
<dbReference type="EMBL" id="JAVRHR010000002">
    <property type="protein sequence ID" value="MDT0607731.1"/>
    <property type="molecule type" value="Genomic_DNA"/>
</dbReference>
<organism evidence="3 4">
    <name type="scientific">Croceitalea rosinachiae</name>
    <dbReference type="NCBI Taxonomy" id="3075596"/>
    <lineage>
        <taxon>Bacteria</taxon>
        <taxon>Pseudomonadati</taxon>
        <taxon>Bacteroidota</taxon>
        <taxon>Flavobacteriia</taxon>
        <taxon>Flavobacteriales</taxon>
        <taxon>Flavobacteriaceae</taxon>
        <taxon>Croceitalea</taxon>
    </lineage>
</organism>
<reference evidence="3 4" key="1">
    <citation type="submission" date="2023-09" db="EMBL/GenBank/DDBJ databases">
        <authorList>
            <person name="Rey-Velasco X."/>
        </authorList>
    </citation>
    <scope>NUCLEOTIDE SEQUENCE [LARGE SCALE GENOMIC DNA]</scope>
    <source>
        <strain evidence="3 4">F388</strain>
    </source>
</reference>
<feature type="chain" id="PRO_5047140304" evidence="1">
    <location>
        <begin position="26"/>
        <end position="170"/>
    </location>
</feature>
<keyword evidence="4" id="KW-1185">Reference proteome</keyword>
<gene>
    <name evidence="3" type="ORF">RM706_11840</name>
</gene>
<sequence>MNRRNFAKNALIGTIAIGAISSSYAFSEIITEKNFDFMSQDHPNIILINDFFAAYSNNDLEGIRKVVSEDIKWHIPGEHPLSGTKIGIEEVMTFFKNLNKGKFKASPIIMGANDNYVIDCHQNWSNLEDSENLNAMSCLLWRIANNKIIEVHNFPQNQIDVDAFFRKLYG</sequence>
<dbReference type="Gene3D" id="3.10.450.50">
    <property type="match status" value="1"/>
</dbReference>
<dbReference type="RefSeq" id="WP_311351738.1">
    <property type="nucleotide sequence ID" value="NZ_JAVRHR010000002.1"/>
</dbReference>
<feature type="signal peptide" evidence="1">
    <location>
        <begin position="1"/>
        <end position="25"/>
    </location>
</feature>
<comment type="caution">
    <text evidence="3">The sequence shown here is derived from an EMBL/GenBank/DDBJ whole genome shotgun (WGS) entry which is preliminary data.</text>
</comment>
<dbReference type="Pfam" id="PF12680">
    <property type="entry name" value="SnoaL_2"/>
    <property type="match status" value="1"/>
</dbReference>
<dbReference type="SUPFAM" id="SSF54427">
    <property type="entry name" value="NTF2-like"/>
    <property type="match status" value="1"/>
</dbReference>
<dbReference type="InterPro" id="IPR037401">
    <property type="entry name" value="SnoaL-like"/>
</dbReference>
<accession>A0ABU3AC20</accession>
<evidence type="ECO:0000313" key="4">
    <source>
        <dbReference type="Proteomes" id="UP001255246"/>
    </source>
</evidence>
<protein>
    <submittedName>
        <fullName evidence="3">Nuclear transport factor 2 family protein</fullName>
    </submittedName>
</protein>